<dbReference type="EMBL" id="CP036269">
    <property type="protein sequence ID" value="QDT40128.1"/>
    <property type="molecule type" value="Genomic_DNA"/>
</dbReference>
<evidence type="ECO:0000256" key="2">
    <source>
        <dbReference type="ARBA" id="ARBA00022576"/>
    </source>
</evidence>
<evidence type="ECO:0000256" key="5">
    <source>
        <dbReference type="ARBA" id="ARBA00023317"/>
    </source>
</evidence>
<keyword evidence="5 12" id="KW-0670">Pyruvate</keyword>
<organism evidence="12 13">
    <name type="scientific">Gimesia alba</name>
    <dbReference type="NCBI Taxonomy" id="2527973"/>
    <lineage>
        <taxon>Bacteria</taxon>
        <taxon>Pseudomonadati</taxon>
        <taxon>Planctomycetota</taxon>
        <taxon>Planctomycetia</taxon>
        <taxon>Planctomycetales</taxon>
        <taxon>Planctomycetaceae</taxon>
        <taxon>Gimesia</taxon>
    </lineage>
</organism>
<comment type="cofactor">
    <cofactor evidence="1 10">
        <name>pyridoxal 5'-phosphate</name>
        <dbReference type="ChEBI" id="CHEBI:597326"/>
    </cofactor>
</comment>
<protein>
    <recommendedName>
        <fullName evidence="6 8">2-aminoethylphosphonate--pyruvate transaminase</fullName>
        <ecNumber evidence="6 8">2.6.1.37</ecNumber>
    </recommendedName>
</protein>
<dbReference type="Gene3D" id="3.40.640.10">
    <property type="entry name" value="Type I PLP-dependent aspartate aminotransferase-like (Major domain)"/>
    <property type="match status" value="1"/>
</dbReference>
<evidence type="ECO:0000256" key="7">
    <source>
        <dbReference type="ARBA" id="ARBA00049460"/>
    </source>
</evidence>
<evidence type="ECO:0000256" key="9">
    <source>
        <dbReference type="PIRSR" id="PIRSR000524-1"/>
    </source>
</evidence>
<evidence type="ECO:0000313" key="12">
    <source>
        <dbReference type="EMBL" id="QDT40128.1"/>
    </source>
</evidence>
<comment type="catalytic activity">
    <reaction evidence="7">
        <text>(2-aminoethyl)phosphonate + pyruvate = phosphonoacetaldehyde + L-alanine</text>
        <dbReference type="Rhea" id="RHEA:17021"/>
        <dbReference type="ChEBI" id="CHEBI:15361"/>
        <dbReference type="ChEBI" id="CHEBI:57418"/>
        <dbReference type="ChEBI" id="CHEBI:57972"/>
        <dbReference type="ChEBI" id="CHEBI:58383"/>
        <dbReference type="EC" id="2.6.1.37"/>
    </reaction>
</comment>
<evidence type="ECO:0000256" key="6">
    <source>
        <dbReference type="ARBA" id="ARBA00044521"/>
    </source>
</evidence>
<dbReference type="PANTHER" id="PTHR42778:SF1">
    <property type="entry name" value="2-AMINOETHYLPHOSPHONATE--PYRUVATE TRANSAMINASE"/>
    <property type="match status" value="1"/>
</dbReference>
<dbReference type="EC" id="2.6.1.37" evidence="6 8"/>
<keyword evidence="3 12" id="KW-0808">Transferase</keyword>
<dbReference type="InterPro" id="IPR000192">
    <property type="entry name" value="Aminotrans_V_dom"/>
</dbReference>
<dbReference type="PANTHER" id="PTHR42778">
    <property type="entry name" value="2-AMINOETHYLPHOSPHONATE--PYRUVATE TRANSAMINASE"/>
    <property type="match status" value="1"/>
</dbReference>
<dbReference type="PIRSF" id="PIRSF000524">
    <property type="entry name" value="SPT"/>
    <property type="match status" value="1"/>
</dbReference>
<evidence type="ECO:0000256" key="4">
    <source>
        <dbReference type="ARBA" id="ARBA00022898"/>
    </source>
</evidence>
<dbReference type="OrthoDB" id="389074at2"/>
<dbReference type="InterPro" id="IPR012703">
    <property type="entry name" value="NH2EtPonate_pyrv_transaminase"/>
</dbReference>
<dbReference type="InterPro" id="IPR015422">
    <property type="entry name" value="PyrdxlP-dep_Trfase_small"/>
</dbReference>
<dbReference type="InterPro" id="IPR024169">
    <property type="entry name" value="SP_NH2Trfase/AEP_transaminase"/>
</dbReference>
<evidence type="ECO:0000256" key="8">
    <source>
        <dbReference type="NCBIfam" id="TIGR02326"/>
    </source>
</evidence>
<evidence type="ECO:0000259" key="11">
    <source>
        <dbReference type="Pfam" id="PF00266"/>
    </source>
</evidence>
<dbReference type="NCBIfam" id="NF010006">
    <property type="entry name" value="PRK13479.1"/>
    <property type="match status" value="1"/>
</dbReference>
<feature type="modified residue" description="N6-(pyridoxal phosphate)lysine" evidence="10">
    <location>
        <position position="194"/>
    </location>
</feature>
<dbReference type="InterPro" id="IPR015421">
    <property type="entry name" value="PyrdxlP-dep_Trfase_major"/>
</dbReference>
<evidence type="ECO:0000256" key="10">
    <source>
        <dbReference type="PIRSR" id="PIRSR000524-50"/>
    </source>
</evidence>
<dbReference type="Pfam" id="PF00266">
    <property type="entry name" value="Aminotran_5"/>
    <property type="match status" value="1"/>
</dbReference>
<proteinExistence type="inferred from homology"/>
<dbReference type="GO" id="GO:0047304">
    <property type="term" value="F:2-aminoethylphosphonate-pyruvate transaminase activity"/>
    <property type="evidence" value="ECO:0007669"/>
    <property type="project" value="UniProtKB-UniRule"/>
</dbReference>
<feature type="binding site" evidence="9">
    <location>
        <position position="340"/>
    </location>
    <ligand>
        <name>substrate</name>
    </ligand>
</feature>
<dbReference type="Gene3D" id="3.90.1150.10">
    <property type="entry name" value="Aspartate Aminotransferase, domain 1"/>
    <property type="match status" value="1"/>
</dbReference>
<dbReference type="NCBIfam" id="TIGR02326">
    <property type="entry name" value="transamin_PhnW"/>
    <property type="match status" value="1"/>
</dbReference>
<dbReference type="NCBIfam" id="TIGR03301">
    <property type="entry name" value="PhnW-AepZ"/>
    <property type="match status" value="1"/>
</dbReference>
<keyword evidence="2 12" id="KW-0032">Aminotransferase</keyword>
<dbReference type="KEGG" id="gaz:Pan241w_01810"/>
<dbReference type="HAMAP" id="MF_01376">
    <property type="entry name" value="PhnW_aminotrans_5"/>
    <property type="match status" value="1"/>
</dbReference>
<dbReference type="InterPro" id="IPR015424">
    <property type="entry name" value="PyrdxlP-dep_Trfase"/>
</dbReference>
<gene>
    <name evidence="12" type="primary">phnW</name>
    <name evidence="12" type="ORF">Pan241w_01810</name>
</gene>
<dbReference type="SUPFAM" id="SSF53383">
    <property type="entry name" value="PLP-dependent transferases"/>
    <property type="match status" value="1"/>
</dbReference>
<evidence type="ECO:0000256" key="1">
    <source>
        <dbReference type="ARBA" id="ARBA00001933"/>
    </source>
</evidence>
<dbReference type="AlphaFoldDB" id="A0A517R8D1"/>
<evidence type="ECO:0000313" key="13">
    <source>
        <dbReference type="Proteomes" id="UP000317171"/>
    </source>
</evidence>
<reference evidence="12 13" key="1">
    <citation type="submission" date="2019-02" db="EMBL/GenBank/DDBJ databases">
        <title>Deep-cultivation of Planctomycetes and their phenomic and genomic characterization uncovers novel biology.</title>
        <authorList>
            <person name="Wiegand S."/>
            <person name="Jogler M."/>
            <person name="Boedeker C."/>
            <person name="Pinto D."/>
            <person name="Vollmers J."/>
            <person name="Rivas-Marin E."/>
            <person name="Kohn T."/>
            <person name="Peeters S.H."/>
            <person name="Heuer A."/>
            <person name="Rast P."/>
            <person name="Oberbeckmann S."/>
            <person name="Bunk B."/>
            <person name="Jeske O."/>
            <person name="Meyerdierks A."/>
            <person name="Storesund J.E."/>
            <person name="Kallscheuer N."/>
            <person name="Luecker S."/>
            <person name="Lage O.M."/>
            <person name="Pohl T."/>
            <person name="Merkel B.J."/>
            <person name="Hornburger P."/>
            <person name="Mueller R.-W."/>
            <person name="Bruemmer F."/>
            <person name="Labrenz M."/>
            <person name="Spormann A.M."/>
            <person name="Op den Camp H."/>
            <person name="Overmann J."/>
            <person name="Amann R."/>
            <person name="Jetten M.S.M."/>
            <person name="Mascher T."/>
            <person name="Medema M.H."/>
            <person name="Devos D.P."/>
            <person name="Kaster A.-K."/>
            <person name="Ovreas L."/>
            <person name="Rohde M."/>
            <person name="Galperin M.Y."/>
            <person name="Jogler C."/>
        </authorList>
    </citation>
    <scope>NUCLEOTIDE SEQUENCE [LARGE SCALE GENOMIC DNA]</scope>
    <source>
        <strain evidence="12 13">Pan241w</strain>
    </source>
</reference>
<dbReference type="Proteomes" id="UP000317171">
    <property type="component" value="Chromosome"/>
</dbReference>
<sequence length="374" mass="41301">MDADIPYLLLTPGPLTTTKSVREAMGVDYSTWDVDYNQRVVEIRERLVRLATNEPGFTSVLMQGSGTFAVEATIGSVIPPGGKLLVISNGAYGSRIAQITNCLKIPLIELAFSETEPPDLDQIRATLADDTAITHVAMVHCETTTGMLNPAAEIGQIVAEAGKDYILDAMSSFGGIPLLMENFHVDYLISSANKCIQGVPGFGFVIANQKKLEQTAGYARSLSLDLFDQWNEMEHKGGKWRYTSPTHVVCAFLQALKELEAEGGVAQRHARYCENQSTLVAAMQQAGLRTLLPRELQSPIITSFYYPDSPLFFFNQFYDELKHRRYVIYPGKISQAETFRIGNIGNVFPADMQQLVEQIEQVLDAMAVTSAKTE</sequence>
<keyword evidence="4 10" id="KW-0663">Pyridoxal phosphate</keyword>
<evidence type="ECO:0000256" key="3">
    <source>
        <dbReference type="ARBA" id="ARBA00022679"/>
    </source>
</evidence>
<dbReference type="RefSeq" id="WP_145209558.1">
    <property type="nucleotide sequence ID" value="NZ_CP036269.1"/>
</dbReference>
<dbReference type="GO" id="GO:0019700">
    <property type="term" value="P:organic phosphonate catabolic process"/>
    <property type="evidence" value="ECO:0007669"/>
    <property type="project" value="UniProtKB-UniRule"/>
</dbReference>
<accession>A0A517R8D1</accession>
<name>A0A517R8D1_9PLAN</name>
<feature type="domain" description="Aminotransferase class V" evidence="11">
    <location>
        <begin position="60"/>
        <end position="304"/>
    </location>
</feature>
<keyword evidence="13" id="KW-1185">Reference proteome</keyword>